<proteinExistence type="inferred from homology"/>
<protein>
    <submittedName>
        <fullName evidence="6">LysR family transcriptional regulator</fullName>
    </submittedName>
</protein>
<evidence type="ECO:0000259" key="5">
    <source>
        <dbReference type="PROSITE" id="PS50931"/>
    </source>
</evidence>
<dbReference type="InterPro" id="IPR050389">
    <property type="entry name" value="LysR-type_TF"/>
</dbReference>
<dbReference type="InterPro" id="IPR036390">
    <property type="entry name" value="WH_DNA-bd_sf"/>
</dbReference>
<dbReference type="SUPFAM" id="SSF53850">
    <property type="entry name" value="Periplasmic binding protein-like II"/>
    <property type="match status" value="1"/>
</dbReference>
<keyword evidence="3" id="KW-0238">DNA-binding</keyword>
<dbReference type="InterPro" id="IPR000847">
    <property type="entry name" value="LysR_HTH_N"/>
</dbReference>
<organism evidence="6 7">
    <name type="scientific">Pseudomonas fluorescens</name>
    <dbReference type="NCBI Taxonomy" id="294"/>
    <lineage>
        <taxon>Bacteria</taxon>
        <taxon>Pseudomonadati</taxon>
        <taxon>Pseudomonadota</taxon>
        <taxon>Gammaproteobacteria</taxon>
        <taxon>Pseudomonadales</taxon>
        <taxon>Pseudomonadaceae</taxon>
        <taxon>Pseudomonas</taxon>
    </lineage>
</organism>
<dbReference type="Pfam" id="PF03466">
    <property type="entry name" value="LysR_substrate"/>
    <property type="match status" value="1"/>
</dbReference>
<dbReference type="Proteomes" id="UP000254535">
    <property type="component" value="Chromosome"/>
</dbReference>
<dbReference type="SUPFAM" id="SSF46785">
    <property type="entry name" value="Winged helix' DNA-binding domain"/>
    <property type="match status" value="1"/>
</dbReference>
<dbReference type="PANTHER" id="PTHR30118">
    <property type="entry name" value="HTH-TYPE TRANSCRIPTIONAL REGULATOR LEUO-RELATED"/>
    <property type="match status" value="1"/>
</dbReference>
<accession>A0A345UWA6</accession>
<gene>
    <name evidence="6" type="ORF">CFN16_11700</name>
</gene>
<evidence type="ECO:0000256" key="2">
    <source>
        <dbReference type="ARBA" id="ARBA00023015"/>
    </source>
</evidence>
<dbReference type="InterPro" id="IPR036388">
    <property type="entry name" value="WH-like_DNA-bd_sf"/>
</dbReference>
<dbReference type="InterPro" id="IPR005119">
    <property type="entry name" value="LysR_subst-bd"/>
</dbReference>
<reference evidence="6 7" key="1">
    <citation type="submission" date="2017-07" db="EMBL/GenBank/DDBJ databases">
        <title>Genome sequence of Pseudomonas NEP1.</title>
        <authorList>
            <person name="Nascimento F.X."/>
        </authorList>
    </citation>
    <scope>NUCLEOTIDE SEQUENCE [LARGE SCALE GENOMIC DNA]</scope>
    <source>
        <strain evidence="6 7">NEP1</strain>
    </source>
</reference>
<dbReference type="GO" id="GO:0003700">
    <property type="term" value="F:DNA-binding transcription factor activity"/>
    <property type="evidence" value="ECO:0007669"/>
    <property type="project" value="InterPro"/>
</dbReference>
<dbReference type="PROSITE" id="PS50931">
    <property type="entry name" value="HTH_LYSR"/>
    <property type="match status" value="1"/>
</dbReference>
<name>A0A345UWA6_PSEFL</name>
<dbReference type="EMBL" id="CP022313">
    <property type="protein sequence ID" value="AXJ04758.1"/>
    <property type="molecule type" value="Genomic_DNA"/>
</dbReference>
<dbReference type="Pfam" id="PF00126">
    <property type="entry name" value="HTH_1"/>
    <property type="match status" value="1"/>
</dbReference>
<sequence>MNRVARLGIKQLRIFSALLKEKNLSVVADQMGLTQQAVSANVATLREVFGDPLFVRTGRGVTSTSLAQELAGEVNEILCALDRLIDRAPFDPAQAFAQVNICGADYAHYAALAPRLSDIREQAPHLKLILSELQIDALAGKMASGEIDIAISLPEYVPANFPRRTLFHEHYVCVAQEASELCHGVVSLDALARQPHVVVSPARANLRGSADGWFEQHGLQRNIILSVPHFLLVGQMVKATGAVAFIPSRLLPYPGLKIVQLEENVSPPGYELIVAWHPHSASSPLINWIVNMLAG</sequence>
<dbReference type="AlphaFoldDB" id="A0A345UWA6"/>
<dbReference type="GO" id="GO:0003677">
    <property type="term" value="F:DNA binding"/>
    <property type="evidence" value="ECO:0007669"/>
    <property type="project" value="UniProtKB-KW"/>
</dbReference>
<evidence type="ECO:0000256" key="1">
    <source>
        <dbReference type="ARBA" id="ARBA00009437"/>
    </source>
</evidence>
<evidence type="ECO:0000256" key="4">
    <source>
        <dbReference type="ARBA" id="ARBA00023163"/>
    </source>
</evidence>
<comment type="similarity">
    <text evidence="1">Belongs to the LysR transcriptional regulatory family.</text>
</comment>
<dbReference type="PANTHER" id="PTHR30118:SF15">
    <property type="entry name" value="TRANSCRIPTIONAL REGULATORY PROTEIN"/>
    <property type="match status" value="1"/>
</dbReference>
<dbReference type="Gene3D" id="3.40.190.10">
    <property type="entry name" value="Periplasmic binding protein-like II"/>
    <property type="match status" value="2"/>
</dbReference>
<feature type="domain" description="HTH lysR-type" evidence="5">
    <location>
        <begin position="7"/>
        <end position="64"/>
    </location>
</feature>
<evidence type="ECO:0000313" key="7">
    <source>
        <dbReference type="Proteomes" id="UP000254535"/>
    </source>
</evidence>
<dbReference type="RefSeq" id="WP_115077606.1">
    <property type="nucleotide sequence ID" value="NZ_CP022313.1"/>
</dbReference>
<keyword evidence="4" id="KW-0804">Transcription</keyword>
<dbReference type="Gene3D" id="1.10.10.10">
    <property type="entry name" value="Winged helix-like DNA-binding domain superfamily/Winged helix DNA-binding domain"/>
    <property type="match status" value="1"/>
</dbReference>
<keyword evidence="2" id="KW-0805">Transcription regulation</keyword>
<evidence type="ECO:0000256" key="3">
    <source>
        <dbReference type="ARBA" id="ARBA00023125"/>
    </source>
</evidence>
<evidence type="ECO:0000313" key="6">
    <source>
        <dbReference type="EMBL" id="AXJ04758.1"/>
    </source>
</evidence>